<dbReference type="CDD" id="cd06170">
    <property type="entry name" value="LuxR_C_like"/>
    <property type="match status" value="1"/>
</dbReference>
<dbReference type="GO" id="GO:0003677">
    <property type="term" value="F:DNA binding"/>
    <property type="evidence" value="ECO:0007669"/>
    <property type="project" value="UniProtKB-KW"/>
</dbReference>
<evidence type="ECO:0000256" key="2">
    <source>
        <dbReference type="ARBA" id="ARBA00023015"/>
    </source>
</evidence>
<dbReference type="GO" id="GO:0000160">
    <property type="term" value="P:phosphorelay signal transduction system"/>
    <property type="evidence" value="ECO:0007669"/>
    <property type="project" value="InterPro"/>
</dbReference>
<dbReference type="PANTHER" id="PTHR43214">
    <property type="entry name" value="TWO-COMPONENT RESPONSE REGULATOR"/>
    <property type="match status" value="1"/>
</dbReference>
<evidence type="ECO:0000259" key="7">
    <source>
        <dbReference type="PROSITE" id="PS50110"/>
    </source>
</evidence>
<dbReference type="SUPFAM" id="SSF52172">
    <property type="entry name" value="CheY-like"/>
    <property type="match status" value="1"/>
</dbReference>
<dbReference type="Pfam" id="PF00196">
    <property type="entry name" value="GerE"/>
    <property type="match status" value="1"/>
</dbReference>
<evidence type="ECO:0000256" key="5">
    <source>
        <dbReference type="PROSITE-ProRule" id="PRU00169"/>
    </source>
</evidence>
<evidence type="ECO:0000256" key="3">
    <source>
        <dbReference type="ARBA" id="ARBA00023125"/>
    </source>
</evidence>
<dbReference type="CDD" id="cd17535">
    <property type="entry name" value="REC_NarL-like"/>
    <property type="match status" value="1"/>
</dbReference>
<name>A0A939ISB8_9ALTE</name>
<feature type="domain" description="HTH luxR-type" evidence="6">
    <location>
        <begin position="148"/>
        <end position="210"/>
    </location>
</feature>
<dbReference type="InterPro" id="IPR011006">
    <property type="entry name" value="CheY-like_superfamily"/>
</dbReference>
<accession>A0A939ISB8</accession>
<keyword evidence="3" id="KW-0238">DNA-binding</keyword>
<evidence type="ECO:0000313" key="8">
    <source>
        <dbReference type="EMBL" id="MBN7826562.1"/>
    </source>
</evidence>
<dbReference type="SMART" id="SM00448">
    <property type="entry name" value="REC"/>
    <property type="match status" value="1"/>
</dbReference>
<comment type="caution">
    <text evidence="8">The sequence shown here is derived from an EMBL/GenBank/DDBJ whole genome shotgun (WGS) entry which is preliminary data.</text>
</comment>
<comment type="caution">
    <text evidence="5">Lacks conserved residue(s) required for the propagation of feature annotation.</text>
</comment>
<gene>
    <name evidence="8" type="ORF">J0A66_15105</name>
</gene>
<dbReference type="Proteomes" id="UP000664654">
    <property type="component" value="Unassembled WGS sequence"/>
</dbReference>
<evidence type="ECO:0000256" key="4">
    <source>
        <dbReference type="ARBA" id="ARBA00023163"/>
    </source>
</evidence>
<evidence type="ECO:0000256" key="1">
    <source>
        <dbReference type="ARBA" id="ARBA00022553"/>
    </source>
</evidence>
<proteinExistence type="predicted"/>
<organism evidence="8 9">
    <name type="scientific">Bowmanella dokdonensis</name>
    <dbReference type="NCBI Taxonomy" id="751969"/>
    <lineage>
        <taxon>Bacteria</taxon>
        <taxon>Pseudomonadati</taxon>
        <taxon>Pseudomonadota</taxon>
        <taxon>Gammaproteobacteria</taxon>
        <taxon>Alteromonadales</taxon>
        <taxon>Alteromonadaceae</taxon>
        <taxon>Bowmanella</taxon>
    </lineage>
</organism>
<dbReference type="GO" id="GO:0006355">
    <property type="term" value="P:regulation of DNA-templated transcription"/>
    <property type="evidence" value="ECO:0007669"/>
    <property type="project" value="InterPro"/>
</dbReference>
<dbReference type="PROSITE" id="PS00622">
    <property type="entry name" value="HTH_LUXR_1"/>
    <property type="match status" value="1"/>
</dbReference>
<dbReference type="PANTHER" id="PTHR43214:SF41">
    <property type="entry name" value="NITRATE_NITRITE RESPONSE REGULATOR PROTEIN NARP"/>
    <property type="match status" value="1"/>
</dbReference>
<dbReference type="PROSITE" id="PS50110">
    <property type="entry name" value="RESPONSE_REGULATORY"/>
    <property type="match status" value="1"/>
</dbReference>
<dbReference type="Gene3D" id="3.40.50.2300">
    <property type="match status" value="1"/>
</dbReference>
<keyword evidence="2" id="KW-0805">Transcription regulation</keyword>
<dbReference type="AlphaFoldDB" id="A0A939ISB8"/>
<dbReference type="RefSeq" id="WP_206574677.1">
    <property type="nucleotide sequence ID" value="NZ_JAFKCV010000009.1"/>
</dbReference>
<protein>
    <submittedName>
        <fullName evidence="8">Response regulator transcription factor</fullName>
    </submittedName>
</protein>
<dbReference type="InterPro" id="IPR058245">
    <property type="entry name" value="NreC/VraR/RcsB-like_REC"/>
</dbReference>
<evidence type="ECO:0000313" key="9">
    <source>
        <dbReference type="Proteomes" id="UP000664654"/>
    </source>
</evidence>
<reference evidence="8" key="1">
    <citation type="submission" date="2021-03" db="EMBL/GenBank/DDBJ databases">
        <title>novel species isolated from a fishpond in China.</title>
        <authorList>
            <person name="Lu H."/>
            <person name="Cai Z."/>
        </authorList>
    </citation>
    <scope>NUCLEOTIDE SEQUENCE</scope>
    <source>
        <strain evidence="8">JCM 30855</strain>
    </source>
</reference>
<dbReference type="PROSITE" id="PS50043">
    <property type="entry name" value="HTH_LUXR_2"/>
    <property type="match status" value="1"/>
</dbReference>
<dbReference type="InterPro" id="IPR039420">
    <property type="entry name" value="WalR-like"/>
</dbReference>
<dbReference type="PRINTS" id="PR00038">
    <property type="entry name" value="HTHLUXR"/>
</dbReference>
<dbReference type="EMBL" id="JAFKCV010000009">
    <property type="protein sequence ID" value="MBN7826562.1"/>
    <property type="molecule type" value="Genomic_DNA"/>
</dbReference>
<dbReference type="SMART" id="SM00421">
    <property type="entry name" value="HTH_LUXR"/>
    <property type="match status" value="1"/>
</dbReference>
<dbReference type="SUPFAM" id="SSF46894">
    <property type="entry name" value="C-terminal effector domain of the bipartite response regulators"/>
    <property type="match status" value="1"/>
</dbReference>
<dbReference type="InterPro" id="IPR016032">
    <property type="entry name" value="Sig_transdc_resp-reg_C-effctor"/>
</dbReference>
<keyword evidence="1" id="KW-0597">Phosphoprotein</keyword>
<dbReference type="InterPro" id="IPR001789">
    <property type="entry name" value="Sig_transdc_resp-reg_receiver"/>
</dbReference>
<dbReference type="Pfam" id="PF00072">
    <property type="entry name" value="Response_reg"/>
    <property type="match status" value="1"/>
</dbReference>
<feature type="domain" description="Response regulatory" evidence="7">
    <location>
        <begin position="3"/>
        <end position="119"/>
    </location>
</feature>
<dbReference type="InterPro" id="IPR000792">
    <property type="entry name" value="Tscrpt_reg_LuxR_C"/>
</dbReference>
<sequence>MHRILIIDDQPVFRQGLVSLLSAQADMLVCAHSEDFQQAVPLIEANRPDMVILSLCVDPSNAMQTIRYLHANRPQLPVLVISQFDEALYAQRVIRAGASGFVGRNTSIEGLLMAVSRLLSGKLYLSDGLSDHFLSLQMRGHSALCPPEENCLSNREIEVFALLGQGLSTRRIARQLHLSSKTIDTHKEHIKTKLGVTDNTALIQRAVIWLMEQQPQSTENCPAR</sequence>
<keyword evidence="4" id="KW-0804">Transcription</keyword>
<keyword evidence="9" id="KW-1185">Reference proteome</keyword>
<evidence type="ECO:0000259" key="6">
    <source>
        <dbReference type="PROSITE" id="PS50043"/>
    </source>
</evidence>